<sequence>MMVGLQVLAALAGVALGVGAVYLGRTFIEGARRDRKLRPEQLAVGLRRDRWERVVEKMDSEDAAERLASFADLERYGREDPNASEDVIELACAYLRKPFHFPVEDEEEFQIRLAAQGLLTRYLRRSGGVEIREAEEFDLQDAVLVEPDFADCDLSGADFRDGVIADGNFRGARFSRFANFDRAYFTGATDFREAVFPRFASFRGAMFAGTTTFAGAEFEDRVDFADARVDRPDEEHSWPYPWRVWVASPVAQGRLVPRKD</sequence>
<gene>
    <name evidence="1" type="ORF">ACFOSH_43775</name>
</gene>
<accession>A0ABV7PD82</accession>
<dbReference type="InterPro" id="IPR001646">
    <property type="entry name" value="5peptide_repeat"/>
</dbReference>
<comment type="caution">
    <text evidence="1">The sequence shown here is derived from an EMBL/GenBank/DDBJ whole genome shotgun (WGS) entry which is preliminary data.</text>
</comment>
<dbReference type="Gene3D" id="2.160.20.80">
    <property type="entry name" value="E3 ubiquitin-protein ligase SopA"/>
    <property type="match status" value="1"/>
</dbReference>
<dbReference type="SUPFAM" id="SSF141571">
    <property type="entry name" value="Pentapeptide repeat-like"/>
    <property type="match status" value="1"/>
</dbReference>
<evidence type="ECO:0000313" key="2">
    <source>
        <dbReference type="Proteomes" id="UP001595645"/>
    </source>
</evidence>
<evidence type="ECO:0000313" key="1">
    <source>
        <dbReference type="EMBL" id="MFC3456381.1"/>
    </source>
</evidence>
<keyword evidence="2" id="KW-1185">Reference proteome</keyword>
<dbReference type="EMBL" id="JBHRWK010000161">
    <property type="protein sequence ID" value="MFC3456381.1"/>
    <property type="molecule type" value="Genomic_DNA"/>
</dbReference>
<dbReference type="Pfam" id="PF13576">
    <property type="entry name" value="Pentapeptide_3"/>
    <property type="match status" value="1"/>
</dbReference>
<proteinExistence type="predicted"/>
<dbReference type="Proteomes" id="UP001595645">
    <property type="component" value="Unassembled WGS sequence"/>
</dbReference>
<organism evidence="1 2">
    <name type="scientific">Amycolatopsis speibonae</name>
    <dbReference type="NCBI Taxonomy" id="1450224"/>
    <lineage>
        <taxon>Bacteria</taxon>
        <taxon>Bacillati</taxon>
        <taxon>Actinomycetota</taxon>
        <taxon>Actinomycetes</taxon>
        <taxon>Pseudonocardiales</taxon>
        <taxon>Pseudonocardiaceae</taxon>
        <taxon>Amycolatopsis</taxon>
    </lineage>
</organism>
<protein>
    <submittedName>
        <fullName evidence="1">Pentapeptide repeat-containing protein</fullName>
    </submittedName>
</protein>
<reference evidence="2" key="1">
    <citation type="journal article" date="2019" name="Int. J. Syst. Evol. Microbiol.">
        <title>The Global Catalogue of Microorganisms (GCM) 10K type strain sequencing project: providing services to taxonomists for standard genome sequencing and annotation.</title>
        <authorList>
            <consortium name="The Broad Institute Genomics Platform"/>
            <consortium name="The Broad Institute Genome Sequencing Center for Infectious Disease"/>
            <person name="Wu L."/>
            <person name="Ma J."/>
        </authorList>
    </citation>
    <scope>NUCLEOTIDE SEQUENCE [LARGE SCALE GENOMIC DNA]</scope>
    <source>
        <strain evidence="2">CGMCC 4.7676</strain>
    </source>
</reference>
<dbReference type="RefSeq" id="WP_378247692.1">
    <property type="nucleotide sequence ID" value="NZ_JBHRWK010000161.1"/>
</dbReference>
<name>A0ABV7PD82_9PSEU</name>